<dbReference type="KEGG" id="bte:BTH_II0240"/>
<keyword evidence="4" id="KW-0560">Oxidoreductase</keyword>
<dbReference type="PANTHER" id="PTHR10578:SF107">
    <property type="entry name" value="2-HYDROXYACID OXIDASE 1"/>
    <property type="match status" value="1"/>
</dbReference>
<dbReference type="HOGENOM" id="CLU_1207982_0_0_4"/>
<dbReference type="EMBL" id="CP000085">
    <property type="protein sequence ID" value="ABC35471.1"/>
    <property type="molecule type" value="Genomic_DNA"/>
</dbReference>
<dbReference type="InterPro" id="IPR000262">
    <property type="entry name" value="FMN-dep_DH"/>
</dbReference>
<evidence type="ECO:0000259" key="5">
    <source>
        <dbReference type="PROSITE" id="PS51349"/>
    </source>
</evidence>
<name>Q2T8Q7_BURTA</name>
<organism evidence="6 7">
    <name type="scientific">Burkholderia thailandensis (strain ATCC 700388 / DSM 13276 / CCUG 48851 / CIP 106301 / E264)</name>
    <dbReference type="NCBI Taxonomy" id="271848"/>
    <lineage>
        <taxon>Bacteria</taxon>
        <taxon>Pseudomonadati</taxon>
        <taxon>Pseudomonadota</taxon>
        <taxon>Betaproteobacteria</taxon>
        <taxon>Burkholderiales</taxon>
        <taxon>Burkholderiaceae</taxon>
        <taxon>Burkholderia</taxon>
        <taxon>pseudomallei group</taxon>
    </lineage>
</organism>
<evidence type="ECO:0000256" key="1">
    <source>
        <dbReference type="ARBA" id="ARBA00001917"/>
    </source>
</evidence>
<evidence type="ECO:0000256" key="3">
    <source>
        <dbReference type="ARBA" id="ARBA00022643"/>
    </source>
</evidence>
<evidence type="ECO:0000256" key="2">
    <source>
        <dbReference type="ARBA" id="ARBA00022630"/>
    </source>
</evidence>
<dbReference type="InterPro" id="IPR013785">
    <property type="entry name" value="Aldolase_TIM"/>
</dbReference>
<proteinExistence type="predicted"/>
<keyword evidence="2" id="KW-0285">Flavoprotein</keyword>
<dbReference type="PANTHER" id="PTHR10578">
    <property type="entry name" value="S -2-HYDROXY-ACID OXIDASE-RELATED"/>
    <property type="match status" value="1"/>
</dbReference>
<keyword evidence="3" id="KW-0288">FMN</keyword>
<reference evidence="6 7" key="1">
    <citation type="journal article" date="2005" name="BMC Genomics">
        <title>Bacterial genome adaptation to niches: divergence of the potential virulence genes in three Burkholderia species of different survival strategies.</title>
        <authorList>
            <person name="Kim H.S."/>
            <person name="Schell M.A."/>
            <person name="Yu Y."/>
            <person name="Ulrich R.L."/>
            <person name="Sarria S.H."/>
            <person name="Nierman W.C."/>
            <person name="DeShazer D."/>
        </authorList>
    </citation>
    <scope>NUCLEOTIDE SEQUENCE [LARGE SCALE GENOMIC DNA]</scope>
    <source>
        <strain evidence="7">ATCC 700388 / DSM 13276 / CCUG 48851 / CIP 106301 / E264</strain>
    </source>
</reference>
<keyword evidence="7" id="KW-1185">Reference proteome</keyword>
<dbReference type="GO" id="GO:0009060">
    <property type="term" value="P:aerobic respiration"/>
    <property type="evidence" value="ECO:0007669"/>
    <property type="project" value="TreeGrafter"/>
</dbReference>
<dbReference type="Pfam" id="PF01070">
    <property type="entry name" value="FMN_dh"/>
    <property type="match status" value="1"/>
</dbReference>
<gene>
    <name evidence="6" type="ordered locus">BTH_II0240</name>
</gene>
<evidence type="ECO:0000313" key="6">
    <source>
        <dbReference type="EMBL" id="ABC35471.1"/>
    </source>
</evidence>
<sequence length="235" mass="24500">MKGVTDMSSLDSWTREQFDPTIGWRDVEWVRLRWGGKLIVKGVLDPDDAIRAVDAGADARVVSNHGGRQLDGAMSSVEALPAVVDAAGRRAEVWLDGGVRTGQDVLKAVALGARGTMIGRAFLYGVAARSSASGACATAARRKSSSGRSTRPASGCRCTGTSARIAIPRISGCASVPRPRRDALPVRARRAALVTPAARAALERAHAPAAGYCASCRSAIAAARKRAASPPVTTR</sequence>
<dbReference type="InterPro" id="IPR008259">
    <property type="entry name" value="FMN_hydac_DH_AS"/>
</dbReference>
<dbReference type="PROSITE" id="PS51349">
    <property type="entry name" value="FMN_HYDROXY_ACID_DH_2"/>
    <property type="match status" value="1"/>
</dbReference>
<dbReference type="GO" id="GO:0005886">
    <property type="term" value="C:plasma membrane"/>
    <property type="evidence" value="ECO:0007669"/>
    <property type="project" value="TreeGrafter"/>
</dbReference>
<protein>
    <submittedName>
        <fullName evidence="6">L-lactate dehydrogenase</fullName>
    </submittedName>
</protein>
<dbReference type="PROSITE" id="PS00557">
    <property type="entry name" value="FMN_HYDROXY_ACID_DH_1"/>
    <property type="match status" value="1"/>
</dbReference>
<feature type="domain" description="FMN hydroxy acid dehydrogenase" evidence="5">
    <location>
        <begin position="1"/>
        <end position="132"/>
    </location>
</feature>
<dbReference type="AlphaFoldDB" id="Q2T8Q7"/>
<dbReference type="SUPFAM" id="SSF51395">
    <property type="entry name" value="FMN-linked oxidoreductases"/>
    <property type="match status" value="1"/>
</dbReference>
<evidence type="ECO:0000256" key="4">
    <source>
        <dbReference type="ARBA" id="ARBA00023002"/>
    </source>
</evidence>
<accession>Q2T8Q7</accession>
<comment type="cofactor">
    <cofactor evidence="1">
        <name>FMN</name>
        <dbReference type="ChEBI" id="CHEBI:58210"/>
    </cofactor>
</comment>
<dbReference type="Gene3D" id="3.20.20.70">
    <property type="entry name" value="Aldolase class I"/>
    <property type="match status" value="1"/>
</dbReference>
<dbReference type="Proteomes" id="UP000001930">
    <property type="component" value="Chromosome II"/>
</dbReference>
<dbReference type="InterPro" id="IPR037396">
    <property type="entry name" value="FMN_HAD"/>
</dbReference>
<dbReference type="GO" id="GO:0004459">
    <property type="term" value="F:L-lactate dehydrogenase (NAD+) activity"/>
    <property type="evidence" value="ECO:0007669"/>
    <property type="project" value="TreeGrafter"/>
</dbReference>
<evidence type="ECO:0000313" key="7">
    <source>
        <dbReference type="Proteomes" id="UP000001930"/>
    </source>
</evidence>